<keyword evidence="2" id="KW-0802">TPR repeat</keyword>
<evidence type="ECO:0000313" key="5">
    <source>
        <dbReference type="Proteomes" id="UP000682733"/>
    </source>
</evidence>
<evidence type="ECO:0000313" key="3">
    <source>
        <dbReference type="EMBL" id="CAF1105185.1"/>
    </source>
</evidence>
<accession>A0A8S2KT94</accession>
<dbReference type="Proteomes" id="UP000682733">
    <property type="component" value="Unassembled WGS sequence"/>
</dbReference>
<evidence type="ECO:0000313" key="4">
    <source>
        <dbReference type="EMBL" id="CAF3868133.1"/>
    </source>
</evidence>
<sequence>QNNLPKNHPLIASVLNNIGNVYHEKKEYELAMANCKEALIIQLACIPNHVHTADTYNSIGVVYRDGFRNYSEALINFEKALNIEQLSLPESHPSILDTQQNTQSCKERVECN</sequence>
<dbReference type="SUPFAM" id="SSF48452">
    <property type="entry name" value="TPR-like"/>
    <property type="match status" value="1"/>
</dbReference>
<gene>
    <name evidence="3" type="ORF">OVA965_LOCUS19487</name>
    <name evidence="4" type="ORF">TMI583_LOCUS19533</name>
</gene>
<feature type="non-terminal residue" evidence="4">
    <location>
        <position position="1"/>
    </location>
</feature>
<dbReference type="Gene3D" id="1.25.40.10">
    <property type="entry name" value="Tetratricopeptide repeat domain"/>
    <property type="match status" value="1"/>
</dbReference>
<evidence type="ECO:0000256" key="2">
    <source>
        <dbReference type="ARBA" id="ARBA00022803"/>
    </source>
</evidence>
<dbReference type="PANTHER" id="PTHR45641">
    <property type="entry name" value="TETRATRICOPEPTIDE REPEAT PROTEIN (AFU_ORTHOLOGUE AFUA_6G03870)"/>
    <property type="match status" value="1"/>
</dbReference>
<reference evidence="4" key="1">
    <citation type="submission" date="2021-02" db="EMBL/GenBank/DDBJ databases">
        <authorList>
            <person name="Nowell W R."/>
        </authorList>
    </citation>
    <scope>NUCLEOTIDE SEQUENCE</scope>
</reference>
<proteinExistence type="predicted"/>
<dbReference type="InterPro" id="IPR019734">
    <property type="entry name" value="TPR_rpt"/>
</dbReference>
<comment type="caution">
    <text evidence="4">The sequence shown here is derived from an EMBL/GenBank/DDBJ whole genome shotgun (WGS) entry which is preliminary data.</text>
</comment>
<dbReference type="AlphaFoldDB" id="A0A8S2KT94"/>
<dbReference type="Proteomes" id="UP000677228">
    <property type="component" value="Unassembled WGS sequence"/>
</dbReference>
<name>A0A8S2KT94_9BILA</name>
<dbReference type="EMBL" id="CAJNOK010010058">
    <property type="protein sequence ID" value="CAF1105185.1"/>
    <property type="molecule type" value="Genomic_DNA"/>
</dbReference>
<dbReference type="SMART" id="SM00028">
    <property type="entry name" value="TPR"/>
    <property type="match status" value="2"/>
</dbReference>
<dbReference type="EMBL" id="CAJOBA010010847">
    <property type="protein sequence ID" value="CAF3868133.1"/>
    <property type="molecule type" value="Genomic_DNA"/>
</dbReference>
<dbReference type="InterPro" id="IPR011990">
    <property type="entry name" value="TPR-like_helical_dom_sf"/>
</dbReference>
<keyword evidence="1" id="KW-0677">Repeat</keyword>
<protein>
    <submittedName>
        <fullName evidence="4">Uncharacterized protein</fullName>
    </submittedName>
</protein>
<evidence type="ECO:0000256" key="1">
    <source>
        <dbReference type="ARBA" id="ARBA00022737"/>
    </source>
</evidence>
<dbReference type="PANTHER" id="PTHR45641:SF1">
    <property type="entry name" value="AAA+ ATPASE DOMAIN-CONTAINING PROTEIN"/>
    <property type="match status" value="1"/>
</dbReference>
<dbReference type="Pfam" id="PF13424">
    <property type="entry name" value="TPR_12"/>
    <property type="match status" value="1"/>
</dbReference>
<organism evidence="4 5">
    <name type="scientific">Didymodactylos carnosus</name>
    <dbReference type="NCBI Taxonomy" id="1234261"/>
    <lineage>
        <taxon>Eukaryota</taxon>
        <taxon>Metazoa</taxon>
        <taxon>Spiralia</taxon>
        <taxon>Gnathifera</taxon>
        <taxon>Rotifera</taxon>
        <taxon>Eurotatoria</taxon>
        <taxon>Bdelloidea</taxon>
        <taxon>Philodinida</taxon>
        <taxon>Philodinidae</taxon>
        <taxon>Didymodactylos</taxon>
    </lineage>
</organism>